<dbReference type="InterPro" id="IPR029058">
    <property type="entry name" value="AB_hydrolase_fold"/>
</dbReference>
<reference evidence="7" key="1">
    <citation type="journal article" date="2019" name="Int. J. Syst. Evol. Microbiol.">
        <title>The Global Catalogue of Microorganisms (GCM) 10K type strain sequencing project: providing services to taxonomists for standard genome sequencing and annotation.</title>
        <authorList>
            <consortium name="The Broad Institute Genomics Platform"/>
            <consortium name="The Broad Institute Genome Sequencing Center for Infectious Disease"/>
            <person name="Wu L."/>
            <person name="Ma J."/>
        </authorList>
    </citation>
    <scope>NUCLEOTIDE SEQUENCE [LARGE SCALE GENOMIC DNA]</scope>
    <source>
        <strain evidence="7">JCM 11136</strain>
    </source>
</reference>
<dbReference type="PANTHER" id="PTHR43248:SF29">
    <property type="entry name" value="TRIPEPTIDYL AMINOPEPTIDASE"/>
    <property type="match status" value="1"/>
</dbReference>
<keyword evidence="2 4" id="KW-0732">Signal</keyword>
<evidence type="ECO:0000256" key="2">
    <source>
        <dbReference type="ARBA" id="ARBA00022729"/>
    </source>
</evidence>
<evidence type="ECO:0000256" key="3">
    <source>
        <dbReference type="ARBA" id="ARBA00022801"/>
    </source>
</evidence>
<evidence type="ECO:0000256" key="4">
    <source>
        <dbReference type="SAM" id="SignalP"/>
    </source>
</evidence>
<organism evidence="6 7">
    <name type="scientific">Nonomuraea longicatena</name>
    <dbReference type="NCBI Taxonomy" id="83682"/>
    <lineage>
        <taxon>Bacteria</taxon>
        <taxon>Bacillati</taxon>
        <taxon>Actinomycetota</taxon>
        <taxon>Actinomycetes</taxon>
        <taxon>Streptosporangiales</taxon>
        <taxon>Streptosporangiaceae</taxon>
        <taxon>Nonomuraea</taxon>
    </lineage>
</organism>
<protein>
    <submittedName>
        <fullName evidence="6">Alpha/beta fold hydrolase</fullName>
    </submittedName>
</protein>
<comment type="similarity">
    <text evidence="1">Belongs to the peptidase S33 family.</text>
</comment>
<proteinExistence type="inferred from homology"/>
<sequence>MGAMRKVLIPMAALLLTAAAAPAVQAPAAPAITWGACKDLPASKDLECGTLTAPLDHTEPDGKTIDLAVLRVKATGDRLGSVVFNFGGPGGPAVEALAVAYPGYAELRKRYDLVAIDPRGVGRSSPVTCGTTAELDGFFADDARLGGSAAERAQAVKATKQYIAGCEKNSGDILPHVGTPDVARDLDLLRTALGEDKLDYLGYSYGTMLGSTYATLFPRNVGRMVLDAAADLAQPQLKLAEAQIAGRERTYRLFLDDCVKNGCDLGSTAKAANKTVERLVERLRKQPLKVGDRKLSGSLAIVGVAIGLYAKQTWPVIESAVGKAVKGDGRALLSLSDLLTGRSPDGRYSTMLQAGYAVACLDAVEPLTLGQMVKADRQLRKLSRLFGGGSAMCALWPVPAVPNDRIDATGSDPIVVIGGKADPATPYEWAESMVRKLKTGVLVSFEGEGHGSYGMGNTCVDKLVHEYFFDGKVPAAGSSCLAG</sequence>
<dbReference type="SUPFAM" id="SSF53474">
    <property type="entry name" value="alpha/beta-Hydrolases"/>
    <property type="match status" value="1"/>
</dbReference>
<evidence type="ECO:0000313" key="6">
    <source>
        <dbReference type="EMBL" id="GAA0949557.1"/>
    </source>
</evidence>
<evidence type="ECO:0000259" key="5">
    <source>
        <dbReference type="Pfam" id="PF08386"/>
    </source>
</evidence>
<dbReference type="InterPro" id="IPR051601">
    <property type="entry name" value="Serine_prot/Carboxylest_S33"/>
</dbReference>
<dbReference type="Proteomes" id="UP001501578">
    <property type="component" value="Unassembled WGS sequence"/>
</dbReference>
<comment type="caution">
    <text evidence="6">The sequence shown here is derived from an EMBL/GenBank/DDBJ whole genome shotgun (WGS) entry which is preliminary data.</text>
</comment>
<feature type="domain" description="Peptidase S33 tripeptidyl aminopeptidase-like C-terminal" evidence="5">
    <location>
        <begin position="390"/>
        <end position="480"/>
    </location>
</feature>
<dbReference type="Gene3D" id="3.40.50.1820">
    <property type="entry name" value="alpha/beta hydrolase"/>
    <property type="match status" value="1"/>
</dbReference>
<gene>
    <name evidence="6" type="ORF">GCM10009560_67920</name>
</gene>
<feature type="signal peptide" evidence="4">
    <location>
        <begin position="1"/>
        <end position="23"/>
    </location>
</feature>
<accession>A0ABP4BDW7</accession>
<evidence type="ECO:0000313" key="7">
    <source>
        <dbReference type="Proteomes" id="UP001501578"/>
    </source>
</evidence>
<dbReference type="PANTHER" id="PTHR43248">
    <property type="entry name" value="2-SUCCINYL-6-HYDROXY-2,4-CYCLOHEXADIENE-1-CARBOXYLATE SYNTHASE"/>
    <property type="match status" value="1"/>
</dbReference>
<dbReference type="GO" id="GO:0016787">
    <property type="term" value="F:hydrolase activity"/>
    <property type="evidence" value="ECO:0007669"/>
    <property type="project" value="UniProtKB-KW"/>
</dbReference>
<name>A0ABP4BDW7_9ACTN</name>
<evidence type="ECO:0000256" key="1">
    <source>
        <dbReference type="ARBA" id="ARBA00010088"/>
    </source>
</evidence>
<dbReference type="InterPro" id="IPR013595">
    <property type="entry name" value="Pept_S33_TAP-like_C"/>
</dbReference>
<dbReference type="Pfam" id="PF08386">
    <property type="entry name" value="Abhydrolase_4"/>
    <property type="match status" value="1"/>
</dbReference>
<keyword evidence="7" id="KW-1185">Reference proteome</keyword>
<dbReference type="EMBL" id="BAAAHQ010000045">
    <property type="protein sequence ID" value="GAA0949557.1"/>
    <property type="molecule type" value="Genomic_DNA"/>
</dbReference>
<feature type="chain" id="PRO_5045358933" evidence="4">
    <location>
        <begin position="24"/>
        <end position="483"/>
    </location>
</feature>
<keyword evidence="3 6" id="KW-0378">Hydrolase</keyword>